<evidence type="ECO:0000313" key="5">
    <source>
        <dbReference type="EMBL" id="RCW66801.1"/>
    </source>
</evidence>
<feature type="signal peptide" evidence="3">
    <location>
        <begin position="1"/>
        <end position="26"/>
    </location>
</feature>
<dbReference type="PANTHER" id="PTHR47235">
    <property type="entry name" value="BLR6548 PROTEIN"/>
    <property type="match status" value="1"/>
</dbReference>
<dbReference type="EMBL" id="QPJK01000010">
    <property type="protein sequence ID" value="RCW66801.1"/>
    <property type="molecule type" value="Genomic_DNA"/>
</dbReference>
<evidence type="ECO:0000256" key="3">
    <source>
        <dbReference type="SAM" id="SignalP"/>
    </source>
</evidence>
<comment type="caution">
    <text evidence="5">The sequence shown here is derived from an EMBL/GenBank/DDBJ whole genome shotgun (WGS) entry which is preliminary data.</text>
</comment>
<dbReference type="PROSITE" id="PS51318">
    <property type="entry name" value="TAT"/>
    <property type="match status" value="1"/>
</dbReference>
<feature type="domain" description="Leucine-binding protein" evidence="4">
    <location>
        <begin position="39"/>
        <end position="390"/>
    </location>
</feature>
<evidence type="ECO:0000313" key="6">
    <source>
        <dbReference type="Proteomes" id="UP000252884"/>
    </source>
</evidence>
<keyword evidence="2 3" id="KW-0732">Signal</keyword>
<dbReference type="Gene3D" id="3.40.50.2300">
    <property type="match status" value="2"/>
</dbReference>
<accession>A0A368XFN7</accession>
<dbReference type="InterPro" id="IPR006311">
    <property type="entry name" value="TAT_signal"/>
</dbReference>
<gene>
    <name evidence="5" type="ORF">DES41_110166</name>
</gene>
<evidence type="ECO:0000256" key="2">
    <source>
        <dbReference type="ARBA" id="ARBA00022729"/>
    </source>
</evidence>
<dbReference type="CDD" id="cd06343">
    <property type="entry name" value="PBP1_ABC_ligand_binding-like"/>
    <property type="match status" value="1"/>
</dbReference>
<dbReference type="Pfam" id="PF13458">
    <property type="entry name" value="Peripla_BP_6"/>
    <property type="match status" value="1"/>
</dbReference>
<proteinExistence type="inferred from homology"/>
<protein>
    <submittedName>
        <fullName evidence="5">Amino acid/amide ABC transporter substrate-binding protein (HAAT family)</fullName>
    </submittedName>
</protein>
<sequence>MHITRRTLALASTALAASLLAPAAFAQKQYDPGASDTEILLGMPMPLSGPVSGYSIIGKVAEAYFKKLNEQGGINGRKIKVLVYDDQYSPPKTVEVARRMVEQDQILAWFSSLGTASNTAVQRYMNAKKVPQLFLQSGASQFDNAKQYPWTTPMLGSYRGEGKVFAHHIATSKPGAKVAILMQNDDLGREILKGLQEGLAGKNASLVAQATFEVTDPTVDSQIVQLKASGADVLVLASTARTTAQALRKVAELGWTPERYVNIAGASVKMAMEPAGADKAKGAISLAYYKDPGSKNWDNDPEMKAYKELLKTYAPGVDPLNSSGVTGYVAAQLMAHVLREAGDNLTRDNIRRIASNLKSPKVELLLPGVTVANSPEDLHAVAAMQPVRYNGVEMEPFGKVESLK</sequence>
<dbReference type="RefSeq" id="WP_170168321.1">
    <property type="nucleotide sequence ID" value="NZ_QPJK01000010.1"/>
</dbReference>
<dbReference type="SUPFAM" id="SSF53822">
    <property type="entry name" value="Periplasmic binding protein-like I"/>
    <property type="match status" value="1"/>
</dbReference>
<dbReference type="Proteomes" id="UP000252884">
    <property type="component" value="Unassembled WGS sequence"/>
</dbReference>
<feature type="chain" id="PRO_5016604040" evidence="3">
    <location>
        <begin position="27"/>
        <end position="404"/>
    </location>
</feature>
<dbReference type="InterPro" id="IPR028082">
    <property type="entry name" value="Peripla_BP_I"/>
</dbReference>
<organism evidence="5 6">
    <name type="scientific">Pseudorhodoferax soli</name>
    <dbReference type="NCBI Taxonomy" id="545864"/>
    <lineage>
        <taxon>Bacteria</taxon>
        <taxon>Pseudomonadati</taxon>
        <taxon>Pseudomonadota</taxon>
        <taxon>Betaproteobacteria</taxon>
        <taxon>Burkholderiales</taxon>
        <taxon>Comamonadaceae</taxon>
    </lineage>
</organism>
<evidence type="ECO:0000259" key="4">
    <source>
        <dbReference type="Pfam" id="PF13458"/>
    </source>
</evidence>
<keyword evidence="6" id="KW-1185">Reference proteome</keyword>
<dbReference type="AlphaFoldDB" id="A0A368XFN7"/>
<reference evidence="5 6" key="1">
    <citation type="submission" date="2018-07" db="EMBL/GenBank/DDBJ databases">
        <title>Genomic Encyclopedia of Type Strains, Phase IV (KMG-IV): sequencing the most valuable type-strain genomes for metagenomic binning, comparative biology and taxonomic classification.</title>
        <authorList>
            <person name="Goeker M."/>
        </authorList>
    </citation>
    <scope>NUCLEOTIDE SEQUENCE [LARGE SCALE GENOMIC DNA]</scope>
    <source>
        <strain evidence="5 6">DSM 21634</strain>
    </source>
</reference>
<dbReference type="PANTHER" id="PTHR47235:SF1">
    <property type="entry name" value="BLR6548 PROTEIN"/>
    <property type="match status" value="1"/>
</dbReference>
<dbReference type="InterPro" id="IPR028081">
    <property type="entry name" value="Leu-bd"/>
</dbReference>
<name>A0A368XFN7_9BURK</name>
<comment type="similarity">
    <text evidence="1">Belongs to the leucine-binding protein family.</text>
</comment>
<evidence type="ECO:0000256" key="1">
    <source>
        <dbReference type="ARBA" id="ARBA00010062"/>
    </source>
</evidence>